<sequence length="81" mass="9210">MAKVSKRLKVLRSSVEANKLYAIDEAIALVKKLLPLNLTNLLTYLSTWALILVNLTKLSVVQSFCLKVLVRQPVWLYLLKV</sequence>
<proteinExistence type="predicted"/>
<keyword evidence="1" id="KW-0687">Ribonucleoprotein</keyword>
<name>A0A379B0E4_NEIGO</name>
<evidence type="ECO:0000313" key="1">
    <source>
        <dbReference type="EMBL" id="SUB32084.1"/>
    </source>
</evidence>
<protein>
    <submittedName>
        <fullName evidence="1">50S ribosomal protein L1</fullName>
    </submittedName>
</protein>
<dbReference type="EMBL" id="UGRI01000002">
    <property type="protein sequence ID" value="SUB32084.1"/>
    <property type="molecule type" value="Genomic_DNA"/>
</dbReference>
<dbReference type="Gene3D" id="6.10.20.140">
    <property type="entry name" value="50S ribosomal protein L1, Chain A, Domain 1"/>
    <property type="match status" value="1"/>
</dbReference>
<reference evidence="1" key="1">
    <citation type="submission" date="2018-06" db="EMBL/GenBank/DDBJ databases">
        <authorList>
            <consortium name="Pathogen Informatics"/>
            <person name="Doyle S."/>
        </authorList>
    </citation>
    <scope>NUCLEOTIDE SEQUENCE [LARGE SCALE GENOMIC DNA]</scope>
    <source>
        <strain evidence="1">NCTC11421</strain>
    </source>
</reference>
<keyword evidence="1" id="KW-0689">Ribosomal protein</keyword>
<accession>A0A379B0E4</accession>
<organism evidence="1">
    <name type="scientific">Neisseria gonorrhoeae</name>
    <dbReference type="NCBI Taxonomy" id="485"/>
    <lineage>
        <taxon>Bacteria</taxon>
        <taxon>Pseudomonadati</taxon>
        <taxon>Pseudomonadota</taxon>
        <taxon>Betaproteobacteria</taxon>
        <taxon>Neisseriales</taxon>
        <taxon>Neisseriaceae</taxon>
        <taxon>Neisseria</taxon>
    </lineage>
</organism>
<gene>
    <name evidence="1" type="primary">rplA</name>
    <name evidence="1" type="ORF">NCTC11421_03514</name>
</gene>
<dbReference type="GO" id="GO:0005840">
    <property type="term" value="C:ribosome"/>
    <property type="evidence" value="ECO:0007669"/>
    <property type="project" value="UniProtKB-KW"/>
</dbReference>
<dbReference type="AlphaFoldDB" id="A0A379B0E4"/>